<keyword evidence="3" id="KW-1185">Reference proteome</keyword>
<dbReference type="InterPro" id="IPR036047">
    <property type="entry name" value="F-box-like_dom_sf"/>
</dbReference>
<dbReference type="EMBL" id="MU001496">
    <property type="protein sequence ID" value="KAF2447984.1"/>
    <property type="molecule type" value="Genomic_DNA"/>
</dbReference>
<dbReference type="InterPro" id="IPR001810">
    <property type="entry name" value="F-box_dom"/>
</dbReference>
<sequence>MASFPDHPTELINSILQHLSFRDLLTVCLVSKRLYECATPLCYSQIDLTIYRDNLRSIIHLCRSIFNKPELAAYIDSVRLRDGEPADGRRYCDISKIPEASPPRPTDEDGMSEFVPFISHSGLAYADIWTEKVRAGDLNAFVALFLSRLPNVKSFHVGTLVTLPDPEKKELGRDSPTAARDMDNQFLGKIFQSAVFDPSNHGISRFQYLEHILYPWPITPWPGKNPDFCKPKDMIALLSLPSMRSISGWCLNPESLQFSWPVWPAGPLELAYLTSLSLTHIHVNFLGQILERTRALKELRWVWKHTPDVDPLNADLMDLDRFVEVLLAVQDTLEDLNISVDMIFPWSTPDFQDLETRGSLSGLRSMVNIKRFKAPFGLLLPDGDGQKDWDTKRLEDSIPPNVEFVTISDDDTDLGFIDQDDEWPKIRSWLSETAWKTTPHLREVRLFLQKSSDAVRFNKLDELEAIFQGIDLPHQIVHESEASHRWDWDM</sequence>
<accession>A0A9P4PMS1</accession>
<name>A0A9P4PMS1_9PLEO</name>
<reference evidence="2" key="1">
    <citation type="journal article" date="2020" name="Stud. Mycol.">
        <title>101 Dothideomycetes genomes: a test case for predicting lifestyles and emergence of pathogens.</title>
        <authorList>
            <person name="Haridas S."/>
            <person name="Albert R."/>
            <person name="Binder M."/>
            <person name="Bloem J."/>
            <person name="Labutti K."/>
            <person name="Salamov A."/>
            <person name="Andreopoulos B."/>
            <person name="Baker S."/>
            <person name="Barry K."/>
            <person name="Bills G."/>
            <person name="Bluhm B."/>
            <person name="Cannon C."/>
            <person name="Castanera R."/>
            <person name="Culley D."/>
            <person name="Daum C."/>
            <person name="Ezra D."/>
            <person name="Gonzalez J."/>
            <person name="Henrissat B."/>
            <person name="Kuo A."/>
            <person name="Liang C."/>
            <person name="Lipzen A."/>
            <person name="Lutzoni F."/>
            <person name="Magnuson J."/>
            <person name="Mondo S."/>
            <person name="Nolan M."/>
            <person name="Ohm R."/>
            <person name="Pangilinan J."/>
            <person name="Park H.-J."/>
            <person name="Ramirez L."/>
            <person name="Alfaro M."/>
            <person name="Sun H."/>
            <person name="Tritt A."/>
            <person name="Yoshinaga Y."/>
            <person name="Zwiers L.-H."/>
            <person name="Turgeon B."/>
            <person name="Goodwin S."/>
            <person name="Spatafora J."/>
            <person name="Crous P."/>
            <person name="Grigoriev I."/>
        </authorList>
    </citation>
    <scope>NUCLEOTIDE SEQUENCE</scope>
    <source>
        <strain evidence="2">CBS 690.94</strain>
    </source>
</reference>
<feature type="domain" description="F-box" evidence="1">
    <location>
        <begin position="1"/>
        <end position="36"/>
    </location>
</feature>
<organism evidence="2 3">
    <name type="scientific">Karstenula rhodostoma CBS 690.94</name>
    <dbReference type="NCBI Taxonomy" id="1392251"/>
    <lineage>
        <taxon>Eukaryota</taxon>
        <taxon>Fungi</taxon>
        <taxon>Dikarya</taxon>
        <taxon>Ascomycota</taxon>
        <taxon>Pezizomycotina</taxon>
        <taxon>Dothideomycetes</taxon>
        <taxon>Pleosporomycetidae</taxon>
        <taxon>Pleosporales</taxon>
        <taxon>Massarineae</taxon>
        <taxon>Didymosphaeriaceae</taxon>
        <taxon>Karstenula</taxon>
    </lineage>
</organism>
<evidence type="ECO:0000259" key="1">
    <source>
        <dbReference type="PROSITE" id="PS50181"/>
    </source>
</evidence>
<dbReference type="Pfam" id="PF00646">
    <property type="entry name" value="F-box"/>
    <property type="match status" value="1"/>
</dbReference>
<dbReference type="OrthoDB" id="3705926at2759"/>
<evidence type="ECO:0000313" key="3">
    <source>
        <dbReference type="Proteomes" id="UP000799764"/>
    </source>
</evidence>
<protein>
    <recommendedName>
        <fullName evidence="1">F-box domain-containing protein</fullName>
    </recommendedName>
</protein>
<gene>
    <name evidence="2" type="ORF">P171DRAFT_429566</name>
</gene>
<dbReference type="SUPFAM" id="SSF81383">
    <property type="entry name" value="F-box domain"/>
    <property type="match status" value="1"/>
</dbReference>
<proteinExistence type="predicted"/>
<dbReference type="AlphaFoldDB" id="A0A9P4PMS1"/>
<evidence type="ECO:0000313" key="2">
    <source>
        <dbReference type="EMBL" id="KAF2447984.1"/>
    </source>
</evidence>
<dbReference type="Proteomes" id="UP000799764">
    <property type="component" value="Unassembled WGS sequence"/>
</dbReference>
<dbReference type="PROSITE" id="PS50181">
    <property type="entry name" value="FBOX"/>
    <property type="match status" value="1"/>
</dbReference>
<comment type="caution">
    <text evidence="2">The sequence shown here is derived from an EMBL/GenBank/DDBJ whole genome shotgun (WGS) entry which is preliminary data.</text>
</comment>